<dbReference type="InterPro" id="IPR009003">
    <property type="entry name" value="Peptidase_S1_PA"/>
</dbReference>
<protein>
    <submittedName>
        <fullName evidence="2">Uncharacterized protein</fullName>
    </submittedName>
</protein>
<dbReference type="SUPFAM" id="SSF50494">
    <property type="entry name" value="Trypsin-like serine proteases"/>
    <property type="match status" value="1"/>
</dbReference>
<evidence type="ECO:0000313" key="3">
    <source>
        <dbReference type="Proteomes" id="UP000076420"/>
    </source>
</evidence>
<reference evidence="2" key="1">
    <citation type="submission" date="2020-05" db="UniProtKB">
        <authorList>
            <consortium name="EnsemblMetazoa"/>
        </authorList>
    </citation>
    <scope>IDENTIFICATION</scope>
    <source>
        <strain evidence="2">BB02</strain>
    </source>
</reference>
<sequence length="355" mass="40551">MGSKLAKLKQKSINQNQRTSQFSLHRSRCKSGVNSNSFIGDHETQESEVGEADLHKHFVNCSKNPGHRQFIPVDTFSLKHLPEGHQNKYLYELVKASADLTVRISVKMTSPDRPRFWPQTTVPFPFFNERHASTSRIGSGRVWNIHAMQDGIAQDGDECDDSSRTECWCTKCEDSDSPSNVWWEFFLHTASHVVFDDYEAKHTTLRLFYDKDDSPVVIVDKVMVEYVNLDYDVCILKCVTCDESLGNRLMEMYGYHLIAWNQVLYKYTHTRDKHKMTFIVSHPHGCPKQISIGQWKDKEEIHDRTKFTYSTPTCPGSSGASVHCVGYSCMAWNSELVHSGCLKCGLNYSGAGRFP</sequence>
<dbReference type="OrthoDB" id="6045352at2759"/>
<dbReference type="RefSeq" id="XP_013066478.2">
    <property type="nucleotide sequence ID" value="XM_013211024.2"/>
</dbReference>
<accession>A0A2C9KQV0</accession>
<proteinExistence type="predicted"/>
<gene>
    <name evidence="2" type="primary">106054936</name>
</gene>
<dbReference type="VEuPathDB" id="VectorBase:BGLB022511"/>
<evidence type="ECO:0000256" key="1">
    <source>
        <dbReference type="SAM" id="MobiDB-lite"/>
    </source>
</evidence>
<feature type="compositionally biased region" description="Polar residues" evidence="1">
    <location>
        <begin position="11"/>
        <end position="24"/>
    </location>
</feature>
<name>A0A2C9KQV0_BIOGL</name>
<dbReference type="VEuPathDB" id="VectorBase:BGLAX_038650"/>
<feature type="compositionally biased region" description="Basic residues" evidence="1">
    <location>
        <begin position="1"/>
        <end position="10"/>
    </location>
</feature>
<evidence type="ECO:0000313" key="2">
    <source>
        <dbReference type="EnsemblMetazoa" id="BGLB022511-PA"/>
    </source>
</evidence>
<organism evidence="2 3">
    <name type="scientific">Biomphalaria glabrata</name>
    <name type="common">Bloodfluke planorb</name>
    <name type="synonym">Freshwater snail</name>
    <dbReference type="NCBI Taxonomy" id="6526"/>
    <lineage>
        <taxon>Eukaryota</taxon>
        <taxon>Metazoa</taxon>
        <taxon>Spiralia</taxon>
        <taxon>Lophotrochozoa</taxon>
        <taxon>Mollusca</taxon>
        <taxon>Gastropoda</taxon>
        <taxon>Heterobranchia</taxon>
        <taxon>Euthyneura</taxon>
        <taxon>Panpulmonata</taxon>
        <taxon>Hygrophila</taxon>
        <taxon>Lymnaeoidea</taxon>
        <taxon>Planorbidae</taxon>
        <taxon>Biomphalaria</taxon>
    </lineage>
</organism>
<feature type="region of interest" description="Disordered" evidence="1">
    <location>
        <begin position="1"/>
        <end position="28"/>
    </location>
</feature>
<dbReference type="AlphaFoldDB" id="A0A2C9KQV0"/>
<dbReference type="Proteomes" id="UP000076420">
    <property type="component" value="Unassembled WGS sequence"/>
</dbReference>
<dbReference type="EnsemblMetazoa" id="BGLB022511-RA">
    <property type="protein sequence ID" value="BGLB022511-PA"/>
    <property type="gene ID" value="BGLB022511"/>
</dbReference>
<dbReference type="KEGG" id="bgt:106054936"/>